<evidence type="ECO:0000259" key="2">
    <source>
        <dbReference type="Pfam" id="PF17289"/>
    </source>
</evidence>
<dbReference type="GO" id="GO:0005524">
    <property type="term" value="F:ATP binding"/>
    <property type="evidence" value="ECO:0007669"/>
    <property type="project" value="UniProtKB-KW"/>
</dbReference>
<keyword evidence="4" id="KW-1185">Reference proteome</keyword>
<evidence type="ECO:0000256" key="1">
    <source>
        <dbReference type="ARBA" id="ARBA00022612"/>
    </source>
</evidence>
<dbReference type="InterPro" id="IPR006517">
    <property type="entry name" value="Phage_terminase_lsu-like_C"/>
</dbReference>
<gene>
    <name evidence="3" type="ORF">POR1_2</name>
</gene>
<feature type="domain" description="Terminase large subunit gp17-like C-terminal" evidence="2">
    <location>
        <begin position="339"/>
        <end position="493"/>
    </location>
</feature>
<proteinExistence type="predicted"/>
<reference evidence="3 4" key="1">
    <citation type="journal article" date="2016" name="Genome Announc.">
        <title>Genome Sequences of Pseudomonas oryzihabitans Phage POR1 and Pseudomonas aeruginosa Phage PAE1.</title>
        <authorList>
            <person name="Dyson Z.A."/>
            <person name="Seviour R.J."/>
            <person name="Tucci J."/>
            <person name="Petrovski S."/>
        </authorList>
    </citation>
    <scope>NUCLEOTIDE SEQUENCE [LARGE SCALE GENOMIC DNA]</scope>
</reference>
<dbReference type="Pfam" id="PF17289">
    <property type="entry name" value="Terminase_6C"/>
    <property type="match status" value="1"/>
</dbReference>
<name>A0A0N9RQZ8_9CAUD</name>
<protein>
    <submittedName>
        <fullName evidence="3">Putative large terminase</fullName>
    </submittedName>
</protein>
<evidence type="ECO:0000313" key="3">
    <source>
        <dbReference type="EMBL" id="ALH46207.1"/>
    </source>
</evidence>
<evidence type="ECO:0000313" key="4">
    <source>
        <dbReference type="Proteomes" id="UP000225954"/>
    </source>
</evidence>
<accession>A0A0N9RQZ8</accession>
<organism evidence="3 4">
    <name type="scientific">Pseudomonas phage POR1</name>
    <dbReference type="NCBI Taxonomy" id="1718594"/>
    <lineage>
        <taxon>Viruses</taxon>
        <taxon>Duplodnaviria</taxon>
        <taxon>Heunggongvirae</taxon>
        <taxon>Uroviricota</taxon>
        <taxon>Caudoviricetes</taxon>
        <taxon>Porunavirus</taxon>
        <taxon>Porunavirus POR1</taxon>
    </lineage>
</organism>
<dbReference type="NCBIfam" id="TIGR01630">
    <property type="entry name" value="psiM2_ORF9"/>
    <property type="match status" value="1"/>
</dbReference>
<dbReference type="EMBL" id="KT716399">
    <property type="protein sequence ID" value="ALH46207.1"/>
    <property type="molecule type" value="Genomic_DNA"/>
</dbReference>
<dbReference type="Proteomes" id="UP000225954">
    <property type="component" value="Segment"/>
</dbReference>
<keyword evidence="1" id="KW-1188">Viral release from host cell</keyword>
<sequence>MDNAQAQLDAIQKELCARKFAHYMRRSWGQYDAAQYSHNWHVDAIGEHLEAVADSKIQNLIISIPPRCMKSSSLSIAFPTWLWGPRNRPQEKILSTSHKASLAERDAVKSRILINSDWYQRLWGDVFQFTRDQNTKNRMTNNKHGHRIVGGVDSGVTGEGGDLIIIDDPISVNHARSQADLENAWQFCSETLPTRLNDQRTGRMVIIMQRVHERDPVGRFLEQGGWDYLCLPMRAQPTVRWFQHGTYHEVPTKEHKTSIGFVDPREEGELLWPTRLPEDSVSKLEHILGTYGSSAQLQQDPAPRDGGMIQEKWFFRYDTEFLHDKNFYPVGVEILDRKIYADTANKKGQDNDYTVFMHMGKGSDGRVYILDVYRKKHTAPELITAAKDFYNGHKEKLHGRMSGLGVFRIEDKQSGTGLIHSLQTLGTIPVGPVIREDGRADKVQRLNGILPFIEAGMVGLPRHAPWVSDFLAECKAFTPMMTHAHDDQIDPMVDGVTDYLGTGDLTDRFRALAGG</sequence>
<dbReference type="InterPro" id="IPR035421">
    <property type="entry name" value="Terminase_6C"/>
</dbReference>